<dbReference type="InterPro" id="IPR012132">
    <property type="entry name" value="GMC_OxRdtase"/>
</dbReference>
<reference evidence="5 6" key="1">
    <citation type="journal article" date="2020" name="ISME J.">
        <title>Uncovering the hidden diversity of litter-decomposition mechanisms in mushroom-forming fungi.</title>
        <authorList>
            <person name="Floudas D."/>
            <person name="Bentzer J."/>
            <person name="Ahren D."/>
            <person name="Johansson T."/>
            <person name="Persson P."/>
            <person name="Tunlid A."/>
        </authorList>
    </citation>
    <scope>NUCLEOTIDE SEQUENCE [LARGE SCALE GENOMIC DNA]</scope>
    <source>
        <strain evidence="5 6">CBS 101986</strain>
    </source>
</reference>
<dbReference type="Proteomes" id="UP000567179">
    <property type="component" value="Unassembled WGS sequence"/>
</dbReference>
<dbReference type="PANTHER" id="PTHR11552:SF218">
    <property type="entry name" value="GLUCOSE-METHANOL-CHOLINE OXIDOREDUCTASE N-TERMINAL DOMAIN-CONTAINING PROTEIN"/>
    <property type="match status" value="1"/>
</dbReference>
<dbReference type="OrthoDB" id="269227at2759"/>
<dbReference type="InterPro" id="IPR007867">
    <property type="entry name" value="GMC_OxRtase_C"/>
</dbReference>
<dbReference type="EMBL" id="JAACJJ010000046">
    <property type="protein sequence ID" value="KAF5313947.1"/>
    <property type="molecule type" value="Genomic_DNA"/>
</dbReference>
<comment type="subunit">
    <text evidence="3">Monomer.</text>
</comment>
<evidence type="ECO:0000313" key="5">
    <source>
        <dbReference type="EMBL" id="KAF5313947.1"/>
    </source>
</evidence>
<evidence type="ECO:0000256" key="3">
    <source>
        <dbReference type="ARBA" id="ARBA00011245"/>
    </source>
</evidence>
<comment type="similarity">
    <text evidence="2">Belongs to the GMC oxidoreductase family.</text>
</comment>
<keyword evidence="6" id="KW-1185">Reference proteome</keyword>
<dbReference type="GO" id="GO:0016614">
    <property type="term" value="F:oxidoreductase activity, acting on CH-OH group of donors"/>
    <property type="evidence" value="ECO:0007669"/>
    <property type="project" value="InterPro"/>
</dbReference>
<accession>A0A8H5EVL6</accession>
<protein>
    <recommendedName>
        <fullName evidence="4">Glucose-methanol-choline oxidoreductase C-terminal domain-containing protein</fullName>
    </recommendedName>
</protein>
<dbReference type="SUPFAM" id="SSF51905">
    <property type="entry name" value="FAD/NAD(P)-binding domain"/>
    <property type="match status" value="1"/>
</dbReference>
<dbReference type="Pfam" id="PF05199">
    <property type="entry name" value="GMC_oxred_C"/>
    <property type="match status" value="1"/>
</dbReference>
<dbReference type="PANTHER" id="PTHR11552">
    <property type="entry name" value="GLUCOSE-METHANOL-CHOLINE GMC OXIDOREDUCTASE"/>
    <property type="match status" value="1"/>
</dbReference>
<dbReference type="Gene3D" id="3.50.50.60">
    <property type="entry name" value="FAD/NAD(P)-binding domain"/>
    <property type="match status" value="1"/>
</dbReference>
<proteinExistence type="inferred from homology"/>
<comment type="caution">
    <text evidence="5">The sequence shown here is derived from an EMBL/GenBank/DDBJ whole genome shotgun (WGS) entry which is preliminary data.</text>
</comment>
<evidence type="ECO:0000313" key="6">
    <source>
        <dbReference type="Proteomes" id="UP000567179"/>
    </source>
</evidence>
<name>A0A8H5EVL6_9AGAR</name>
<sequence>MNNLIFPIGPPPSMFLVYNQHDCDQSSGNETQHINFGCDRDWMLATTCKRTYGTSLGEELNPGPDIQLDEQLDTWLFNRAGIHYHPTGSCSMLPKNSGGVVDASMRMYGLANVHAVDSSVFPFEFAAHLASATYGVVEQAAILSA</sequence>
<evidence type="ECO:0000256" key="1">
    <source>
        <dbReference type="ARBA" id="ARBA00001974"/>
    </source>
</evidence>
<dbReference type="GO" id="GO:0050660">
    <property type="term" value="F:flavin adenine dinucleotide binding"/>
    <property type="evidence" value="ECO:0007669"/>
    <property type="project" value="InterPro"/>
</dbReference>
<feature type="domain" description="Glucose-methanol-choline oxidoreductase C-terminal" evidence="4">
    <location>
        <begin position="57"/>
        <end position="134"/>
    </location>
</feature>
<evidence type="ECO:0000256" key="2">
    <source>
        <dbReference type="ARBA" id="ARBA00010790"/>
    </source>
</evidence>
<comment type="cofactor">
    <cofactor evidence="1">
        <name>FAD</name>
        <dbReference type="ChEBI" id="CHEBI:57692"/>
    </cofactor>
</comment>
<dbReference type="InterPro" id="IPR036188">
    <property type="entry name" value="FAD/NAD-bd_sf"/>
</dbReference>
<organism evidence="5 6">
    <name type="scientific">Psilocybe cf. subviscida</name>
    <dbReference type="NCBI Taxonomy" id="2480587"/>
    <lineage>
        <taxon>Eukaryota</taxon>
        <taxon>Fungi</taxon>
        <taxon>Dikarya</taxon>
        <taxon>Basidiomycota</taxon>
        <taxon>Agaricomycotina</taxon>
        <taxon>Agaricomycetes</taxon>
        <taxon>Agaricomycetidae</taxon>
        <taxon>Agaricales</taxon>
        <taxon>Agaricineae</taxon>
        <taxon>Strophariaceae</taxon>
        <taxon>Psilocybe</taxon>
    </lineage>
</organism>
<gene>
    <name evidence="5" type="ORF">D9619_013124</name>
</gene>
<evidence type="ECO:0000259" key="4">
    <source>
        <dbReference type="Pfam" id="PF05199"/>
    </source>
</evidence>
<dbReference type="AlphaFoldDB" id="A0A8H5EVL6"/>